<sequence>MGRWTVIIQRPRTSIHGLQGYTWHGSRSSKDQTTLLYPFPASPSQRYNRPYRERAPPGLAGPTPYLNKERRPSRT</sequence>
<reference evidence="2 3" key="1">
    <citation type="journal article" date="2018" name="Biotechnol. Biofuels">
        <title>Integrative visual omics of the white-rot fungus Polyporus brumalis exposes the biotechnological potential of its oxidative enzymes for delignifying raw plant biomass.</title>
        <authorList>
            <person name="Miyauchi S."/>
            <person name="Rancon A."/>
            <person name="Drula E."/>
            <person name="Hage H."/>
            <person name="Chaduli D."/>
            <person name="Favel A."/>
            <person name="Grisel S."/>
            <person name="Henrissat B."/>
            <person name="Herpoel-Gimbert I."/>
            <person name="Ruiz-Duenas F.J."/>
            <person name="Chevret D."/>
            <person name="Hainaut M."/>
            <person name="Lin J."/>
            <person name="Wang M."/>
            <person name="Pangilinan J."/>
            <person name="Lipzen A."/>
            <person name="Lesage-Meessen L."/>
            <person name="Navarro D."/>
            <person name="Riley R."/>
            <person name="Grigoriev I.V."/>
            <person name="Zhou S."/>
            <person name="Raouche S."/>
            <person name="Rosso M.N."/>
        </authorList>
    </citation>
    <scope>NUCLEOTIDE SEQUENCE [LARGE SCALE GENOMIC DNA]</scope>
    <source>
        <strain evidence="2 3">BRFM 1820</strain>
    </source>
</reference>
<keyword evidence="3" id="KW-1185">Reference proteome</keyword>
<feature type="region of interest" description="Disordered" evidence="1">
    <location>
        <begin position="24"/>
        <end position="75"/>
    </location>
</feature>
<dbReference type="AlphaFoldDB" id="A0A371D2R4"/>
<protein>
    <submittedName>
        <fullName evidence="2">Uncharacterized protein</fullName>
    </submittedName>
</protein>
<evidence type="ECO:0000256" key="1">
    <source>
        <dbReference type="SAM" id="MobiDB-lite"/>
    </source>
</evidence>
<organism evidence="2 3">
    <name type="scientific">Lentinus brumalis</name>
    <dbReference type="NCBI Taxonomy" id="2498619"/>
    <lineage>
        <taxon>Eukaryota</taxon>
        <taxon>Fungi</taxon>
        <taxon>Dikarya</taxon>
        <taxon>Basidiomycota</taxon>
        <taxon>Agaricomycotina</taxon>
        <taxon>Agaricomycetes</taxon>
        <taxon>Polyporales</taxon>
        <taxon>Polyporaceae</taxon>
        <taxon>Lentinus</taxon>
    </lineage>
</organism>
<name>A0A371D2R4_9APHY</name>
<dbReference type="EMBL" id="KZ857423">
    <property type="protein sequence ID" value="RDX46848.1"/>
    <property type="molecule type" value="Genomic_DNA"/>
</dbReference>
<proteinExistence type="predicted"/>
<gene>
    <name evidence="2" type="ORF">OH76DRAFT_805579</name>
</gene>
<dbReference type="Proteomes" id="UP000256964">
    <property type="component" value="Unassembled WGS sequence"/>
</dbReference>
<evidence type="ECO:0000313" key="2">
    <source>
        <dbReference type="EMBL" id="RDX46848.1"/>
    </source>
</evidence>
<accession>A0A371D2R4</accession>
<evidence type="ECO:0000313" key="3">
    <source>
        <dbReference type="Proteomes" id="UP000256964"/>
    </source>
</evidence>